<dbReference type="Proteomes" id="UP000324832">
    <property type="component" value="Unassembled WGS sequence"/>
</dbReference>
<accession>A0A5E4PVH8</accession>
<keyword evidence="2" id="KW-1185">Reference proteome</keyword>
<dbReference type="EMBL" id="FZQP02000470">
    <property type="protein sequence ID" value="VVC89173.1"/>
    <property type="molecule type" value="Genomic_DNA"/>
</dbReference>
<protein>
    <submittedName>
        <fullName evidence="1">Uncharacterized protein</fullName>
    </submittedName>
</protein>
<proteinExistence type="predicted"/>
<name>A0A5E4PVH8_9NEOP</name>
<reference evidence="1 2" key="1">
    <citation type="submission" date="2017-07" db="EMBL/GenBank/DDBJ databases">
        <authorList>
            <person name="Talla V."/>
            <person name="Backstrom N."/>
        </authorList>
    </citation>
    <scope>NUCLEOTIDE SEQUENCE [LARGE SCALE GENOMIC DNA]</scope>
</reference>
<evidence type="ECO:0000313" key="1">
    <source>
        <dbReference type="EMBL" id="VVC89173.1"/>
    </source>
</evidence>
<evidence type="ECO:0000313" key="2">
    <source>
        <dbReference type="Proteomes" id="UP000324832"/>
    </source>
</evidence>
<organism evidence="1 2">
    <name type="scientific">Leptidea sinapis</name>
    <dbReference type="NCBI Taxonomy" id="189913"/>
    <lineage>
        <taxon>Eukaryota</taxon>
        <taxon>Metazoa</taxon>
        <taxon>Ecdysozoa</taxon>
        <taxon>Arthropoda</taxon>
        <taxon>Hexapoda</taxon>
        <taxon>Insecta</taxon>
        <taxon>Pterygota</taxon>
        <taxon>Neoptera</taxon>
        <taxon>Endopterygota</taxon>
        <taxon>Lepidoptera</taxon>
        <taxon>Glossata</taxon>
        <taxon>Ditrysia</taxon>
        <taxon>Papilionoidea</taxon>
        <taxon>Pieridae</taxon>
        <taxon>Dismorphiinae</taxon>
        <taxon>Leptidea</taxon>
    </lineage>
</organism>
<gene>
    <name evidence="1" type="ORF">LSINAPIS_LOCUS2363</name>
</gene>
<feature type="non-terminal residue" evidence="1">
    <location>
        <position position="1"/>
    </location>
</feature>
<feature type="non-terminal residue" evidence="1">
    <location>
        <position position="269"/>
    </location>
</feature>
<dbReference type="AlphaFoldDB" id="A0A5E4PVH8"/>
<sequence length="269" mass="32106">GDKPENVVIIVHGFKFSNVELALKQDCGCNREFNTVLIELANVKRKGSYKDLIFEIKQKLFFIKSKLMDKYNEQTIVEEVMNPYINTVQNTLRNRLPYHDQIYVSNCNTSTAINNNSYPQIIKYPQNQQNHKHTYPPTQRSINQRLQTIRPNLQQYYRQQHPNPNNVFRPQHQYFKQNQSQKPFKKLVIETEDISMRTAPQLRPGQINLGRGMIAEELFHREDETELNDEQYFQYPHEYNQYCEENEIENETQTNFQELPNQEKESELN</sequence>